<protein>
    <recommendedName>
        <fullName evidence="1">Antitoxin SocA-like Panacea domain-containing protein</fullName>
    </recommendedName>
</protein>
<dbReference type="EMBL" id="VSSQ01002205">
    <property type="protein sequence ID" value="MPM13987.1"/>
    <property type="molecule type" value="Genomic_DNA"/>
</dbReference>
<reference evidence="2" key="1">
    <citation type="submission" date="2019-08" db="EMBL/GenBank/DDBJ databases">
        <authorList>
            <person name="Kucharzyk K."/>
            <person name="Murdoch R.W."/>
            <person name="Higgins S."/>
            <person name="Loffler F."/>
        </authorList>
    </citation>
    <scope>NUCLEOTIDE SEQUENCE</scope>
</reference>
<sequence length="331" mass="38801">MDKMRVFCAECRRDVGYTIHEVSMEGSIRGEKYSYFGKEAHCEECGAEIFRPDIHDDNLKVLYDAFREKNDIVSLEIIRAIPDKYAIGKRPLSLLLGWGEQTFSRYFEGDIPTQQYSKTLQEIYQNPHYFSEILEKNKENLRSTKAYEKSKKAVNTILGFSELEIRKIERTVEYLLEQCEDVTPLALQKALYYIQGFHYAFYGEFPFSEDCEAWVHGPVYREIFEKYRVYRYDPIKKKVPVDFSGFPSTEKAIMDSVVKNVCCYSAKVLEMFTHSETPWLETRGNLPLEAASNKRIQKELIGSYFHAVKEKYQMINPNDIKSYAQAMFEMI</sequence>
<dbReference type="AlphaFoldDB" id="A0A644XDL4"/>
<dbReference type="InterPro" id="IPR025272">
    <property type="entry name" value="SocA_Panacea"/>
</dbReference>
<comment type="caution">
    <text evidence="2">The sequence shown here is derived from an EMBL/GenBank/DDBJ whole genome shotgun (WGS) entry which is preliminary data.</text>
</comment>
<organism evidence="2">
    <name type="scientific">bioreactor metagenome</name>
    <dbReference type="NCBI Taxonomy" id="1076179"/>
    <lineage>
        <taxon>unclassified sequences</taxon>
        <taxon>metagenomes</taxon>
        <taxon>ecological metagenomes</taxon>
    </lineage>
</organism>
<accession>A0A644XDL4</accession>
<dbReference type="Pfam" id="PF13274">
    <property type="entry name" value="SocA_Panacea"/>
    <property type="match status" value="1"/>
</dbReference>
<evidence type="ECO:0000313" key="2">
    <source>
        <dbReference type="EMBL" id="MPM13987.1"/>
    </source>
</evidence>
<evidence type="ECO:0000259" key="1">
    <source>
        <dbReference type="Pfam" id="PF13274"/>
    </source>
</evidence>
<feature type="domain" description="Antitoxin SocA-like Panacea" evidence="1">
    <location>
        <begin position="187"/>
        <end position="279"/>
    </location>
</feature>
<proteinExistence type="predicted"/>
<gene>
    <name evidence="2" type="ORF">SDC9_60347</name>
</gene>
<name>A0A644XDL4_9ZZZZ</name>